<comment type="caution">
    <text evidence="2">The sequence shown here is derived from an EMBL/GenBank/DDBJ whole genome shotgun (WGS) entry which is preliminary data.</text>
</comment>
<keyword evidence="3" id="KW-1185">Reference proteome</keyword>
<evidence type="ECO:0000313" key="3">
    <source>
        <dbReference type="Proteomes" id="UP001140217"/>
    </source>
</evidence>
<organism evidence="2 3">
    <name type="scientific">Coemansia javaensis</name>
    <dbReference type="NCBI Taxonomy" id="2761396"/>
    <lineage>
        <taxon>Eukaryota</taxon>
        <taxon>Fungi</taxon>
        <taxon>Fungi incertae sedis</taxon>
        <taxon>Zoopagomycota</taxon>
        <taxon>Kickxellomycotina</taxon>
        <taxon>Kickxellomycetes</taxon>
        <taxon>Kickxellales</taxon>
        <taxon>Kickxellaceae</taxon>
        <taxon>Coemansia</taxon>
    </lineage>
</organism>
<reference evidence="2" key="1">
    <citation type="submission" date="2022-07" db="EMBL/GenBank/DDBJ databases">
        <title>Phylogenomic reconstructions and comparative analyses of Kickxellomycotina fungi.</title>
        <authorList>
            <person name="Reynolds N.K."/>
            <person name="Stajich J.E."/>
            <person name="Barry K."/>
            <person name="Grigoriev I.V."/>
            <person name="Crous P."/>
            <person name="Smith M.E."/>
        </authorList>
    </citation>
    <scope>NUCLEOTIDE SEQUENCE</scope>
    <source>
        <strain evidence="2">NBRC 105414</strain>
    </source>
</reference>
<sequence length="211" mass="22764">MEVPRGSSRSRSRSRSSSNILGAADVSRQAAGPRPTGWQAVGQAASACRAWVCGLFRPGPVAYLRDRRTRSDARARVTSNLRSFTRADARGRIRVLRVSVMAISDPAPALADALERLRRMARVWRAVEVLELEIALTGDSALELIRSPMRFEMTLRAARDGFAALLPGPLRLVPADRSGCAVVGQLFAALAAHYSTDPDARTAEPRGSGSL</sequence>
<evidence type="ECO:0000313" key="2">
    <source>
        <dbReference type="EMBL" id="KAJ2783515.1"/>
    </source>
</evidence>
<name>A0A9W8HEB8_9FUNG</name>
<accession>A0A9W8HEB8</accession>
<gene>
    <name evidence="2" type="ORF">H4R18_001648</name>
</gene>
<dbReference type="Proteomes" id="UP001140217">
    <property type="component" value="Unassembled WGS sequence"/>
</dbReference>
<evidence type="ECO:0000256" key="1">
    <source>
        <dbReference type="SAM" id="MobiDB-lite"/>
    </source>
</evidence>
<proteinExistence type="predicted"/>
<feature type="region of interest" description="Disordered" evidence="1">
    <location>
        <begin position="1"/>
        <end position="37"/>
    </location>
</feature>
<dbReference type="OrthoDB" id="10594401at2759"/>
<dbReference type="EMBL" id="JANBUL010000045">
    <property type="protein sequence ID" value="KAJ2783515.1"/>
    <property type="molecule type" value="Genomic_DNA"/>
</dbReference>
<protein>
    <submittedName>
        <fullName evidence="2">Uncharacterized protein</fullName>
    </submittedName>
</protein>
<dbReference type="AlphaFoldDB" id="A0A9W8HEB8"/>